<reference evidence="2 3" key="1">
    <citation type="submission" date="2016-03" db="EMBL/GenBank/DDBJ databases">
        <title>Comparative genomics of the ectomycorrhizal sister species Rhizopogon vinicolor and Rhizopogon vesiculosus (Basidiomycota: Boletales) reveals a divergence of the mating type B locus.</title>
        <authorList>
            <person name="Mujic A.B."/>
            <person name="Kuo A."/>
            <person name="Tritt A."/>
            <person name="Lipzen A."/>
            <person name="Chen C."/>
            <person name="Johnson J."/>
            <person name="Sharma A."/>
            <person name="Barry K."/>
            <person name="Grigoriev I.V."/>
            <person name="Spatafora J.W."/>
        </authorList>
    </citation>
    <scope>NUCLEOTIDE SEQUENCE [LARGE SCALE GENOMIC DNA]</scope>
    <source>
        <strain evidence="2 3">AM-OR11-056</strain>
    </source>
</reference>
<evidence type="ECO:0000256" key="1">
    <source>
        <dbReference type="SAM" id="MobiDB-lite"/>
    </source>
</evidence>
<sequence length="32" mass="3673">MDTATRCLTPLDSRIRNSESRSTSRPSQGRRH</sequence>
<evidence type="ECO:0000313" key="3">
    <source>
        <dbReference type="Proteomes" id="UP000183567"/>
    </source>
</evidence>
<dbReference type="AlphaFoldDB" id="A0A1J8PLM0"/>
<accession>A0A1J8PLM0</accession>
<proteinExistence type="predicted"/>
<organism evidence="2 3">
    <name type="scientific">Rhizopogon vesiculosus</name>
    <dbReference type="NCBI Taxonomy" id="180088"/>
    <lineage>
        <taxon>Eukaryota</taxon>
        <taxon>Fungi</taxon>
        <taxon>Dikarya</taxon>
        <taxon>Basidiomycota</taxon>
        <taxon>Agaricomycotina</taxon>
        <taxon>Agaricomycetes</taxon>
        <taxon>Agaricomycetidae</taxon>
        <taxon>Boletales</taxon>
        <taxon>Suillineae</taxon>
        <taxon>Rhizopogonaceae</taxon>
        <taxon>Rhizopogon</taxon>
    </lineage>
</organism>
<feature type="region of interest" description="Disordered" evidence="1">
    <location>
        <begin position="1"/>
        <end position="32"/>
    </location>
</feature>
<gene>
    <name evidence="2" type="ORF">AZE42_03082</name>
</gene>
<name>A0A1J8PLM0_9AGAM</name>
<feature type="compositionally biased region" description="Polar residues" evidence="1">
    <location>
        <begin position="20"/>
        <end position="32"/>
    </location>
</feature>
<protein>
    <submittedName>
        <fullName evidence="2">Uncharacterized protein</fullName>
    </submittedName>
</protein>
<keyword evidence="3" id="KW-1185">Reference proteome</keyword>
<dbReference type="Proteomes" id="UP000183567">
    <property type="component" value="Unassembled WGS sequence"/>
</dbReference>
<dbReference type="EMBL" id="LVVM01005934">
    <property type="protein sequence ID" value="OJA09415.1"/>
    <property type="molecule type" value="Genomic_DNA"/>
</dbReference>
<evidence type="ECO:0000313" key="2">
    <source>
        <dbReference type="EMBL" id="OJA09415.1"/>
    </source>
</evidence>
<comment type="caution">
    <text evidence="2">The sequence shown here is derived from an EMBL/GenBank/DDBJ whole genome shotgun (WGS) entry which is preliminary data.</text>
</comment>
<feature type="non-terminal residue" evidence="2">
    <location>
        <position position="32"/>
    </location>
</feature>